<evidence type="ECO:0000259" key="10">
    <source>
        <dbReference type="PROSITE" id="PS50071"/>
    </source>
</evidence>
<feature type="region of interest" description="Disordered" evidence="9">
    <location>
        <begin position="291"/>
        <end position="323"/>
    </location>
</feature>
<name>A0A553NTL8_TIGCA</name>
<dbReference type="InterPro" id="IPR001356">
    <property type="entry name" value="HD"/>
</dbReference>
<dbReference type="STRING" id="6832.A0A553NTL8"/>
<dbReference type="GO" id="GO:0000981">
    <property type="term" value="F:DNA-binding transcription factor activity, RNA polymerase II-specific"/>
    <property type="evidence" value="ECO:0007669"/>
    <property type="project" value="InterPro"/>
</dbReference>
<dbReference type="GO" id="GO:0009653">
    <property type="term" value="P:anatomical structure morphogenesis"/>
    <property type="evidence" value="ECO:0007669"/>
    <property type="project" value="UniProtKB-ARBA"/>
</dbReference>
<feature type="compositionally biased region" description="Basic residues" evidence="9">
    <location>
        <begin position="108"/>
        <end position="117"/>
    </location>
</feature>
<evidence type="ECO:0000256" key="9">
    <source>
        <dbReference type="SAM" id="MobiDB-lite"/>
    </source>
</evidence>
<feature type="compositionally biased region" description="Polar residues" evidence="9">
    <location>
        <begin position="72"/>
        <end position="86"/>
    </location>
</feature>
<evidence type="ECO:0000256" key="7">
    <source>
        <dbReference type="PROSITE-ProRule" id="PRU00108"/>
    </source>
</evidence>
<evidence type="ECO:0000256" key="3">
    <source>
        <dbReference type="ARBA" id="ARBA00022473"/>
    </source>
</evidence>
<feature type="DNA-binding region" description="Homeobox" evidence="7">
    <location>
        <begin position="317"/>
        <end position="376"/>
    </location>
</feature>
<keyword evidence="3" id="KW-0217">Developmental protein</keyword>
<feature type="compositionally biased region" description="Basic and acidic residues" evidence="9">
    <location>
        <begin position="256"/>
        <end position="265"/>
    </location>
</feature>
<organism evidence="11 12">
    <name type="scientific">Tigriopus californicus</name>
    <name type="common">Marine copepod</name>
    <dbReference type="NCBI Taxonomy" id="6832"/>
    <lineage>
        <taxon>Eukaryota</taxon>
        <taxon>Metazoa</taxon>
        <taxon>Ecdysozoa</taxon>
        <taxon>Arthropoda</taxon>
        <taxon>Crustacea</taxon>
        <taxon>Multicrustacea</taxon>
        <taxon>Hexanauplia</taxon>
        <taxon>Copepoda</taxon>
        <taxon>Harpacticoida</taxon>
        <taxon>Harpacticidae</taxon>
        <taxon>Tigriopus</taxon>
    </lineage>
</organism>
<protein>
    <recommendedName>
        <fullName evidence="10">Homeobox domain-containing protein</fullName>
    </recommendedName>
</protein>
<dbReference type="GO" id="GO:0000978">
    <property type="term" value="F:RNA polymerase II cis-regulatory region sequence-specific DNA binding"/>
    <property type="evidence" value="ECO:0007669"/>
    <property type="project" value="TreeGrafter"/>
</dbReference>
<dbReference type="EMBL" id="VCGU01000010">
    <property type="protein sequence ID" value="TRY68777.1"/>
    <property type="molecule type" value="Genomic_DNA"/>
</dbReference>
<dbReference type="SUPFAM" id="SSF46689">
    <property type="entry name" value="Homeodomain-like"/>
    <property type="match status" value="1"/>
</dbReference>
<dbReference type="InterPro" id="IPR050720">
    <property type="entry name" value="Engrailed_Homeobox_TFs"/>
</dbReference>
<dbReference type="Gene3D" id="1.10.10.60">
    <property type="entry name" value="Homeodomain-like"/>
    <property type="match status" value="1"/>
</dbReference>
<dbReference type="CDD" id="cd00086">
    <property type="entry name" value="homeodomain"/>
    <property type="match status" value="1"/>
</dbReference>
<feature type="compositionally biased region" description="Low complexity" evidence="9">
    <location>
        <begin position="243"/>
        <end position="255"/>
    </location>
</feature>
<dbReference type="InterPro" id="IPR020479">
    <property type="entry name" value="HD_metazoa"/>
</dbReference>
<keyword evidence="12" id="KW-1185">Reference proteome</keyword>
<comment type="subcellular location">
    <subcellularLocation>
        <location evidence="1 7 8">Nucleus</location>
    </subcellularLocation>
</comment>
<dbReference type="Proteomes" id="UP000318571">
    <property type="component" value="Chromosome 1"/>
</dbReference>
<evidence type="ECO:0000256" key="1">
    <source>
        <dbReference type="ARBA" id="ARBA00004123"/>
    </source>
</evidence>
<keyword evidence="5 7" id="KW-0371">Homeobox</keyword>
<evidence type="ECO:0000313" key="12">
    <source>
        <dbReference type="Proteomes" id="UP000318571"/>
    </source>
</evidence>
<dbReference type="InterPro" id="IPR000047">
    <property type="entry name" value="HTH_motif"/>
</dbReference>
<evidence type="ECO:0000256" key="5">
    <source>
        <dbReference type="ARBA" id="ARBA00023155"/>
    </source>
</evidence>
<dbReference type="OMA" id="HICLLMT"/>
<dbReference type="PROSITE" id="PS00027">
    <property type="entry name" value="HOMEOBOX_1"/>
    <property type="match status" value="1"/>
</dbReference>
<evidence type="ECO:0000313" key="11">
    <source>
        <dbReference type="EMBL" id="TRY68777.1"/>
    </source>
</evidence>
<dbReference type="InterPro" id="IPR017970">
    <property type="entry name" value="Homeobox_CS"/>
</dbReference>
<dbReference type="PRINTS" id="PR00024">
    <property type="entry name" value="HOMEOBOX"/>
</dbReference>
<keyword evidence="6 7" id="KW-0539">Nucleus</keyword>
<gene>
    <name evidence="11" type="ORF">TCAL_03819</name>
</gene>
<dbReference type="PANTHER" id="PTHR24341:SF6">
    <property type="entry name" value="HOMEOBOX PROTEIN INVECTED"/>
    <property type="match status" value="1"/>
</dbReference>
<sequence>MISMSEENCKIETVHPQSPSDLKMVEESSSRVGSPEIRVTDSPPPPESPKSSVHPEDDTNSAPPSPASSSSRHTPNTSMSQISPVGSPTIPQPPMLFQPFLPQSHNPHQQHQHHQHHPQMPVLPFSIDNILKPSFGQRLFLHSVAARMAAAHHQHRQIQQQQQKLLHEEFKIKQEVPPMLSPSGSEDSNHLVSGIGNSRHHSFHSSNNHHNSTSSNNNHINNNNNNDNNNKNVIKNTSVPSQPVDLSSPKSLSDSKSPDLKKDDDVPPGMVRGPNGQLWPAWVFCTRYSDRPSSGPRIRKVKKAEKTPATPYDRSKDKRPRTAFSSEQLNRLKREFEDNRYLTEERRKNLSQELGLNENQIKIWFQNKRAKIKKSTGQKGELAQMLSSHHICLLMTRE</sequence>
<dbReference type="Pfam" id="PF00046">
    <property type="entry name" value="Homeodomain"/>
    <property type="match status" value="1"/>
</dbReference>
<dbReference type="FunFam" id="1.10.10.60:FF:000189">
    <property type="entry name" value="Homeobox protein engrailed-like"/>
    <property type="match status" value="1"/>
</dbReference>
<evidence type="ECO:0000256" key="4">
    <source>
        <dbReference type="ARBA" id="ARBA00023125"/>
    </source>
</evidence>
<dbReference type="PROSITE" id="PS50071">
    <property type="entry name" value="HOMEOBOX_2"/>
    <property type="match status" value="1"/>
</dbReference>
<dbReference type="SMART" id="SM00389">
    <property type="entry name" value="HOX"/>
    <property type="match status" value="1"/>
</dbReference>
<evidence type="ECO:0000256" key="8">
    <source>
        <dbReference type="RuleBase" id="RU000682"/>
    </source>
</evidence>
<feature type="compositionally biased region" description="Low complexity" evidence="9">
    <location>
        <begin position="204"/>
        <end position="232"/>
    </location>
</feature>
<comment type="caution">
    <text evidence="11">The sequence shown here is derived from an EMBL/GenBank/DDBJ whole genome shotgun (WGS) entry which is preliminary data.</text>
</comment>
<feature type="region of interest" description="Disordered" evidence="9">
    <location>
        <begin position="1"/>
        <end position="120"/>
    </location>
</feature>
<evidence type="ECO:0000256" key="6">
    <source>
        <dbReference type="ARBA" id="ARBA00023242"/>
    </source>
</evidence>
<dbReference type="PANTHER" id="PTHR24341">
    <property type="entry name" value="HOMEOBOX PROTEIN ENGRAILED"/>
    <property type="match status" value="1"/>
</dbReference>
<dbReference type="InterPro" id="IPR009057">
    <property type="entry name" value="Homeodomain-like_sf"/>
</dbReference>
<proteinExistence type="inferred from homology"/>
<accession>A0A553NTL8</accession>
<dbReference type="OrthoDB" id="6159439at2759"/>
<evidence type="ECO:0000256" key="2">
    <source>
        <dbReference type="ARBA" id="ARBA00010896"/>
    </source>
</evidence>
<dbReference type="AlphaFoldDB" id="A0A553NTL8"/>
<dbReference type="GO" id="GO:0030182">
    <property type="term" value="P:neuron differentiation"/>
    <property type="evidence" value="ECO:0007669"/>
    <property type="project" value="TreeGrafter"/>
</dbReference>
<feature type="region of interest" description="Disordered" evidence="9">
    <location>
        <begin position="177"/>
        <end position="274"/>
    </location>
</feature>
<feature type="domain" description="Homeobox" evidence="10">
    <location>
        <begin position="315"/>
        <end position="375"/>
    </location>
</feature>
<comment type="similarity">
    <text evidence="2">Belongs to the engrailed homeobox family.</text>
</comment>
<feature type="compositionally biased region" description="Low complexity" evidence="9">
    <location>
        <begin position="97"/>
        <end position="107"/>
    </location>
</feature>
<keyword evidence="4 7" id="KW-0238">DNA-binding</keyword>
<dbReference type="PRINTS" id="PR00031">
    <property type="entry name" value="HTHREPRESSR"/>
</dbReference>
<dbReference type="GO" id="GO:0005634">
    <property type="term" value="C:nucleus"/>
    <property type="evidence" value="ECO:0007669"/>
    <property type="project" value="UniProtKB-SubCell"/>
</dbReference>
<reference evidence="11 12" key="1">
    <citation type="journal article" date="2018" name="Nat. Ecol. Evol.">
        <title>Genomic signatures of mitonuclear coevolution across populations of Tigriopus californicus.</title>
        <authorList>
            <person name="Barreto F.S."/>
            <person name="Watson E.T."/>
            <person name="Lima T.G."/>
            <person name="Willett C.S."/>
            <person name="Edmands S."/>
            <person name="Li W."/>
            <person name="Burton R.S."/>
        </authorList>
    </citation>
    <scope>NUCLEOTIDE SEQUENCE [LARGE SCALE GENOMIC DNA]</scope>
    <source>
        <strain evidence="11 12">San Diego</strain>
    </source>
</reference>